<dbReference type="GO" id="GO:0008483">
    <property type="term" value="F:transaminase activity"/>
    <property type="evidence" value="ECO:0007669"/>
    <property type="project" value="UniProtKB-KW"/>
</dbReference>
<keyword evidence="2" id="KW-0032">Aminotransferase</keyword>
<keyword evidence="4" id="KW-0808">Transferase</keyword>
<dbReference type="PROSITE" id="PS00600">
    <property type="entry name" value="AA_TRANSFER_CLASS_3"/>
    <property type="match status" value="1"/>
</dbReference>
<dbReference type="Pfam" id="PF00202">
    <property type="entry name" value="Aminotran_3"/>
    <property type="match status" value="1"/>
</dbReference>
<evidence type="ECO:0000256" key="6">
    <source>
        <dbReference type="ARBA" id="ARBA00029440"/>
    </source>
</evidence>
<evidence type="ECO:0000256" key="5">
    <source>
        <dbReference type="ARBA" id="ARBA00022898"/>
    </source>
</evidence>
<evidence type="ECO:0000313" key="8">
    <source>
        <dbReference type="EMBL" id="WFN37110.1"/>
    </source>
</evidence>
<dbReference type="InterPro" id="IPR004636">
    <property type="entry name" value="AcOrn/SuccOrn_fam"/>
</dbReference>
<keyword evidence="9" id="KW-1185">Reference proteome</keyword>
<dbReference type="InterPro" id="IPR015424">
    <property type="entry name" value="PyrdxlP-dep_Trfase"/>
</dbReference>
<dbReference type="PANTHER" id="PTHR11986">
    <property type="entry name" value="AMINOTRANSFERASE CLASS III"/>
    <property type="match status" value="1"/>
</dbReference>
<evidence type="ECO:0000313" key="9">
    <source>
        <dbReference type="Proteomes" id="UP001218895"/>
    </source>
</evidence>
<comment type="similarity">
    <text evidence="7">Belongs to the class-III pyridoxal-phosphate-dependent aminotransferase family.</text>
</comment>
<gene>
    <name evidence="8" type="ORF">L1994_01570</name>
</gene>
<dbReference type="GO" id="GO:0030170">
    <property type="term" value="F:pyridoxal phosphate binding"/>
    <property type="evidence" value="ECO:0007669"/>
    <property type="project" value="InterPro"/>
</dbReference>
<dbReference type="FunFam" id="3.40.640.10:FF:000004">
    <property type="entry name" value="Acetylornithine aminotransferase"/>
    <property type="match status" value="1"/>
</dbReference>
<keyword evidence="5 7" id="KW-0663">Pyridoxal phosphate</keyword>
<dbReference type="EMBL" id="CP091092">
    <property type="protein sequence ID" value="WFN37110.1"/>
    <property type="molecule type" value="Genomic_DNA"/>
</dbReference>
<evidence type="ECO:0000256" key="1">
    <source>
        <dbReference type="ARBA" id="ARBA00001933"/>
    </source>
</evidence>
<proteinExistence type="inferred from homology"/>
<comment type="cofactor">
    <cofactor evidence="1">
        <name>pyridoxal 5'-phosphate</name>
        <dbReference type="ChEBI" id="CHEBI:597326"/>
    </cofactor>
</comment>
<protein>
    <submittedName>
        <fullName evidence="8">Acetylornithine/succinylornithine family transaminase</fullName>
    </submittedName>
</protein>
<dbReference type="InterPro" id="IPR050103">
    <property type="entry name" value="Class-III_PLP-dep_AT"/>
</dbReference>
<dbReference type="RefSeq" id="WP_278099949.1">
    <property type="nucleotide sequence ID" value="NZ_CP091092.1"/>
</dbReference>
<comment type="pathway">
    <text evidence="6">Amino-acid biosynthesis.</text>
</comment>
<organism evidence="8 9">
    <name type="scientific">Methanomicrobium antiquum</name>
    <dbReference type="NCBI Taxonomy" id="487686"/>
    <lineage>
        <taxon>Archaea</taxon>
        <taxon>Methanobacteriati</taxon>
        <taxon>Methanobacteriota</taxon>
        <taxon>Stenosarchaea group</taxon>
        <taxon>Methanomicrobia</taxon>
        <taxon>Methanomicrobiales</taxon>
        <taxon>Methanomicrobiaceae</taxon>
        <taxon>Methanomicrobium</taxon>
    </lineage>
</organism>
<dbReference type="NCBIfam" id="TIGR00707">
    <property type="entry name" value="argD"/>
    <property type="match status" value="1"/>
</dbReference>
<keyword evidence="3" id="KW-0028">Amino-acid biosynthesis</keyword>
<dbReference type="Gene3D" id="3.90.1150.10">
    <property type="entry name" value="Aspartate Aminotransferase, domain 1"/>
    <property type="match status" value="1"/>
</dbReference>
<dbReference type="InterPro" id="IPR005814">
    <property type="entry name" value="Aminotrans_3"/>
</dbReference>
<name>A0AAF0FP80_9EURY</name>
<dbReference type="AlphaFoldDB" id="A0AAF0FP80"/>
<dbReference type="PANTHER" id="PTHR11986:SF79">
    <property type="entry name" value="ACETYLORNITHINE AMINOTRANSFERASE, MITOCHONDRIAL"/>
    <property type="match status" value="1"/>
</dbReference>
<sequence length="383" mass="41198">MEEKMSSKELEDLYFMKAFGRDLKIVKGSGSYVWDENGKKYLDCVAGIAVCVTGHCNPEVVDAICNQAKELIHISNLYYVPNQGELAKKVVEMTGIKGARAFFSNSGAEANDGAIKLARIRTGRKNFVAFVDGFHGRTLGSLAVTHKPAIREPFDPLEPKCTFVRYGDLNALEKAVDENTAGVFVEGIQGEAGIVPAPEGFYEGVRKICDEKGALMICDEVQSGMGRTGKWFYYQHTGITPDIVSIAKGIASGLPMGAIVARDGLTFNPGEHGSTFAGGPILCAAALTTIKIIEENLPLISEKGKMFMDGLSAYSPRGMGLMIGIPAGDEERSHKIAEICRKNGVLVNCASHATIRIVPPLTISKEEIKEAVSVIDGAFKETA</sequence>
<dbReference type="GO" id="GO:0006526">
    <property type="term" value="P:L-arginine biosynthetic process"/>
    <property type="evidence" value="ECO:0007669"/>
    <property type="project" value="UniProtKB-ARBA"/>
</dbReference>
<dbReference type="InterPro" id="IPR015422">
    <property type="entry name" value="PyrdxlP-dep_Trfase_small"/>
</dbReference>
<reference evidence="8" key="1">
    <citation type="submission" date="2022-01" db="EMBL/GenBank/DDBJ databases">
        <title>Complete genome of Methanomicrobium antiquum DSM 21220.</title>
        <authorList>
            <person name="Chen S.-C."/>
            <person name="You Y.-T."/>
            <person name="Zhou Y.-Z."/>
            <person name="Lai M.-C."/>
        </authorList>
    </citation>
    <scope>NUCLEOTIDE SEQUENCE</scope>
    <source>
        <strain evidence="8">DSM 21220</strain>
    </source>
</reference>
<evidence type="ECO:0000256" key="4">
    <source>
        <dbReference type="ARBA" id="ARBA00022679"/>
    </source>
</evidence>
<accession>A0AAF0FP80</accession>
<dbReference type="InterPro" id="IPR015421">
    <property type="entry name" value="PyrdxlP-dep_Trfase_major"/>
</dbReference>
<dbReference type="CDD" id="cd00610">
    <property type="entry name" value="OAT_like"/>
    <property type="match status" value="1"/>
</dbReference>
<dbReference type="KEGG" id="manq:L1994_01570"/>
<dbReference type="SUPFAM" id="SSF53383">
    <property type="entry name" value="PLP-dependent transferases"/>
    <property type="match status" value="1"/>
</dbReference>
<evidence type="ECO:0000256" key="7">
    <source>
        <dbReference type="RuleBase" id="RU003560"/>
    </source>
</evidence>
<dbReference type="Proteomes" id="UP001218895">
    <property type="component" value="Chromosome"/>
</dbReference>
<dbReference type="InterPro" id="IPR049704">
    <property type="entry name" value="Aminotrans_3_PPA_site"/>
</dbReference>
<evidence type="ECO:0000256" key="3">
    <source>
        <dbReference type="ARBA" id="ARBA00022605"/>
    </source>
</evidence>
<dbReference type="GeneID" id="79949044"/>
<dbReference type="GO" id="GO:0042802">
    <property type="term" value="F:identical protein binding"/>
    <property type="evidence" value="ECO:0007669"/>
    <property type="project" value="TreeGrafter"/>
</dbReference>
<dbReference type="Gene3D" id="3.40.640.10">
    <property type="entry name" value="Type I PLP-dependent aspartate aminotransferase-like (Major domain)"/>
    <property type="match status" value="1"/>
</dbReference>
<evidence type="ECO:0000256" key="2">
    <source>
        <dbReference type="ARBA" id="ARBA00022576"/>
    </source>
</evidence>
<dbReference type="PIRSF" id="PIRSF000521">
    <property type="entry name" value="Transaminase_4ab_Lys_Orn"/>
    <property type="match status" value="1"/>
</dbReference>